<keyword evidence="1" id="KW-0472">Membrane</keyword>
<accession>A0A0M3HHD3</accession>
<protein>
    <submittedName>
        <fullName evidence="3">DEDD_Tnp_IS110 domain-containing protein</fullName>
    </submittedName>
</protein>
<organism evidence="2 3">
    <name type="scientific">Ascaris lumbricoides</name>
    <name type="common">Giant roundworm</name>
    <dbReference type="NCBI Taxonomy" id="6252"/>
    <lineage>
        <taxon>Eukaryota</taxon>
        <taxon>Metazoa</taxon>
        <taxon>Ecdysozoa</taxon>
        <taxon>Nematoda</taxon>
        <taxon>Chromadorea</taxon>
        <taxon>Rhabditida</taxon>
        <taxon>Spirurina</taxon>
        <taxon>Ascaridomorpha</taxon>
        <taxon>Ascaridoidea</taxon>
        <taxon>Ascarididae</taxon>
        <taxon>Ascaris</taxon>
    </lineage>
</organism>
<reference evidence="3" key="1">
    <citation type="submission" date="2017-02" db="UniProtKB">
        <authorList>
            <consortium name="WormBaseParasite"/>
        </authorList>
    </citation>
    <scope>IDENTIFICATION</scope>
</reference>
<proteinExistence type="predicted"/>
<dbReference type="WBParaSite" id="ALUE_0000092801-mRNA-1">
    <property type="protein sequence ID" value="ALUE_0000092801-mRNA-1"/>
    <property type="gene ID" value="ALUE_0000092801"/>
</dbReference>
<dbReference type="AlphaFoldDB" id="A0A0M3HHD3"/>
<keyword evidence="1" id="KW-0812">Transmembrane</keyword>
<sequence length="63" mass="7161">MDAIAKCAFGVDVGSQHGNSLFAKYAREILNFTLWDPRVLFISMFCIVLFSSFYRLHSVISNI</sequence>
<evidence type="ECO:0000313" key="3">
    <source>
        <dbReference type="WBParaSite" id="ALUE_0000092801-mRNA-1"/>
    </source>
</evidence>
<evidence type="ECO:0000313" key="2">
    <source>
        <dbReference type="Proteomes" id="UP000036681"/>
    </source>
</evidence>
<name>A0A0M3HHD3_ASCLU</name>
<feature type="transmembrane region" description="Helical" evidence="1">
    <location>
        <begin position="39"/>
        <end position="56"/>
    </location>
</feature>
<evidence type="ECO:0000256" key="1">
    <source>
        <dbReference type="SAM" id="Phobius"/>
    </source>
</evidence>
<keyword evidence="2" id="KW-1185">Reference proteome</keyword>
<dbReference type="Proteomes" id="UP000036681">
    <property type="component" value="Unplaced"/>
</dbReference>
<keyword evidence="1" id="KW-1133">Transmembrane helix</keyword>